<evidence type="ECO:0000256" key="2">
    <source>
        <dbReference type="ARBA" id="ARBA00022729"/>
    </source>
</evidence>
<comment type="caution">
    <text evidence="9">The sequence shown here is derived from an EMBL/GenBank/DDBJ whole genome shotgun (WGS) entry which is preliminary data.</text>
</comment>
<comment type="similarity">
    <text evidence="1">Belongs to the sulfatase family.</text>
</comment>
<evidence type="ECO:0000313" key="9">
    <source>
        <dbReference type="EMBL" id="MCR6489778.1"/>
    </source>
</evidence>
<dbReference type="Pfam" id="PF00884">
    <property type="entry name" value="Sulfatase"/>
    <property type="match status" value="1"/>
</dbReference>
<dbReference type="InterPro" id="IPR000917">
    <property type="entry name" value="Sulfatase_N"/>
</dbReference>
<dbReference type="PANTHER" id="PTHR43108">
    <property type="entry name" value="N-ACETYLGLUCOSAMINE-6-SULFATASE FAMILY MEMBER"/>
    <property type="match status" value="1"/>
</dbReference>
<dbReference type="Gene3D" id="3.40.720.10">
    <property type="entry name" value="Alkaline Phosphatase, subunit A"/>
    <property type="match status" value="1"/>
</dbReference>
<dbReference type="GO" id="GO:0008449">
    <property type="term" value="F:N-acetylglucosamine-6-sulfatase activity"/>
    <property type="evidence" value="ECO:0007669"/>
    <property type="project" value="InterPro"/>
</dbReference>
<evidence type="ECO:0000256" key="3">
    <source>
        <dbReference type="ARBA" id="ARBA00022801"/>
    </source>
</evidence>
<feature type="chain" id="PRO_5040766402" evidence="7">
    <location>
        <begin position="24"/>
        <end position="487"/>
    </location>
</feature>
<feature type="signal peptide" evidence="7">
    <location>
        <begin position="1"/>
        <end position="23"/>
    </location>
</feature>
<dbReference type="InterPro" id="IPR024607">
    <property type="entry name" value="Sulfatase_CS"/>
</dbReference>
<feature type="domain" description="Sulfatase N-terminal" evidence="8">
    <location>
        <begin position="42"/>
        <end position="369"/>
    </location>
</feature>
<dbReference type="RefSeq" id="WP_257926348.1">
    <property type="nucleotide sequence ID" value="NZ_JAMXQV010000036.1"/>
</dbReference>
<evidence type="ECO:0000256" key="6">
    <source>
        <dbReference type="SAM" id="MobiDB-lite"/>
    </source>
</evidence>
<name>A0A9X2NKX4_9PSEU</name>
<evidence type="ECO:0000256" key="7">
    <source>
        <dbReference type="SAM" id="SignalP"/>
    </source>
</evidence>
<accession>A0A9X2NKX4</accession>
<dbReference type="GO" id="GO:0030203">
    <property type="term" value="P:glycosaminoglycan metabolic process"/>
    <property type="evidence" value="ECO:0007669"/>
    <property type="project" value="InterPro"/>
</dbReference>
<dbReference type="PROSITE" id="PS00523">
    <property type="entry name" value="SULFATASE_1"/>
    <property type="match status" value="1"/>
</dbReference>
<dbReference type="PROSITE" id="PS51257">
    <property type="entry name" value="PROKAR_LIPOPROTEIN"/>
    <property type="match status" value="1"/>
</dbReference>
<evidence type="ECO:0000256" key="5">
    <source>
        <dbReference type="PIRSR" id="PIRSR036666-50"/>
    </source>
</evidence>
<keyword evidence="10" id="KW-1185">Reference proteome</keyword>
<evidence type="ECO:0000259" key="8">
    <source>
        <dbReference type="Pfam" id="PF00884"/>
    </source>
</evidence>
<keyword evidence="3" id="KW-0378">Hydrolase</keyword>
<proteinExistence type="inferred from homology"/>
<dbReference type="InterPro" id="IPR012251">
    <property type="entry name" value="GlcNAc_6-SO4ase"/>
</dbReference>
<feature type="compositionally biased region" description="Basic and acidic residues" evidence="6">
    <location>
        <begin position="402"/>
        <end position="415"/>
    </location>
</feature>
<feature type="region of interest" description="Disordered" evidence="6">
    <location>
        <begin position="402"/>
        <end position="423"/>
    </location>
</feature>
<dbReference type="Proteomes" id="UP001144096">
    <property type="component" value="Unassembled WGS sequence"/>
</dbReference>
<dbReference type="PIRSF" id="PIRSF036666">
    <property type="entry name" value="G6S"/>
    <property type="match status" value="1"/>
</dbReference>
<keyword evidence="4" id="KW-0325">Glycoprotein</keyword>
<evidence type="ECO:0000256" key="1">
    <source>
        <dbReference type="ARBA" id="ARBA00008779"/>
    </source>
</evidence>
<gene>
    <name evidence="9" type="ORF">M8542_43900</name>
</gene>
<dbReference type="PANTHER" id="PTHR43108:SF8">
    <property type="entry name" value="SD21168P"/>
    <property type="match status" value="1"/>
</dbReference>
<evidence type="ECO:0000313" key="10">
    <source>
        <dbReference type="Proteomes" id="UP001144096"/>
    </source>
</evidence>
<feature type="modified residue" description="3-oxoalanine (Cys)" evidence="5">
    <location>
        <position position="83"/>
    </location>
</feature>
<keyword evidence="2 7" id="KW-0732">Signal</keyword>
<dbReference type="CDD" id="cd16147">
    <property type="entry name" value="G6S"/>
    <property type="match status" value="1"/>
</dbReference>
<dbReference type="SUPFAM" id="SSF53649">
    <property type="entry name" value="Alkaline phosphatase-like"/>
    <property type="match status" value="1"/>
</dbReference>
<reference evidence="9" key="1">
    <citation type="submission" date="2022-06" db="EMBL/GenBank/DDBJ databases">
        <title>Amycolatopsis iheyaensis sp. nov., a new species of the genus Amycolatopsis isolated from soil in Iheya island, Japan.</title>
        <authorList>
            <person name="Ngamcharungchit C."/>
            <person name="Kanto H."/>
            <person name="Take A."/>
            <person name="Intra B."/>
            <person name="Matsumoto A."/>
            <person name="Panbangred W."/>
            <person name="Inahashi Y."/>
        </authorList>
    </citation>
    <scope>NUCLEOTIDE SEQUENCE</scope>
    <source>
        <strain evidence="9">OK19-0408</strain>
    </source>
</reference>
<dbReference type="AlphaFoldDB" id="A0A9X2NKX4"/>
<comment type="PTM">
    <text evidence="5">The conversion to 3-oxoalanine (also known as C-formylglycine, FGly), of a serine or cysteine residue in prokaryotes and of a cysteine residue in eukaryotes, is critical for catalytic activity.</text>
</comment>
<organism evidence="9 10">
    <name type="scientific">Amycolatopsis iheyensis</name>
    <dbReference type="NCBI Taxonomy" id="2945988"/>
    <lineage>
        <taxon>Bacteria</taxon>
        <taxon>Bacillati</taxon>
        <taxon>Actinomycetota</taxon>
        <taxon>Actinomycetes</taxon>
        <taxon>Pseudonocardiales</taxon>
        <taxon>Pseudonocardiaceae</taxon>
        <taxon>Amycolatopsis</taxon>
    </lineage>
</organism>
<dbReference type="EMBL" id="JAMXQV010000036">
    <property type="protein sequence ID" value="MCR6489778.1"/>
    <property type="molecule type" value="Genomic_DNA"/>
</dbReference>
<evidence type="ECO:0000256" key="4">
    <source>
        <dbReference type="ARBA" id="ARBA00023180"/>
    </source>
</evidence>
<dbReference type="InterPro" id="IPR017850">
    <property type="entry name" value="Alkaline_phosphatase_core_sf"/>
</dbReference>
<sequence length="487" mass="51850">MAPNARLLLTSALVVALASTATACSVSSPASSQPSGAAGSKPNVVLVLTDDLSMNLLHYLPHVQEMAKTGTSFANYTVTDSLCCPSRSSLFTGMLPHDTGVFTNGGKDGGYAVFHGRGDDKSTYATSLQQAGYRTAMMGKYLNGYDPKTDAVPPGWNEWDVAGNGYGEFDYDLNENGTVKHYGKNPEDYLVDVMAGKAAQFVTSSAAAHTPFAIELATFAPHGPYTPAPRDADAFPGLTAPRGPAFDTLPSAAPPWLASRTPLTDKEKKTIDKDFRKRAQAVQSVDKMIGTVLDALDKSGVRGATDIVFTSDNGYHMGEYRLTPGKQTAFDTDVHVPLVVTGPGVKAGATVNQPVENIDLRPTLEALAGAGTPAEVDGESLVPFLTGTAPQAWRTVGLVEHHGPDFDKTDPDKPAKNSGNPSTYEAIRSVTYTYVEYAEGTKEYYDRGTDPQELHNTAAQLPPDKAKQLHDTVQAMISCHGANACRR</sequence>
<protein>
    <submittedName>
        <fullName evidence="9">Sulfatase</fullName>
    </submittedName>
</protein>